<evidence type="ECO:0000313" key="2">
    <source>
        <dbReference type="EMBL" id="RUS30206.1"/>
    </source>
</evidence>
<dbReference type="SUPFAM" id="SSF48452">
    <property type="entry name" value="TPR-like"/>
    <property type="match status" value="2"/>
</dbReference>
<reference evidence="2 3" key="1">
    <citation type="journal article" date="2018" name="New Phytol.">
        <title>Phylogenomics of Endogonaceae and evolution of mycorrhizas within Mucoromycota.</title>
        <authorList>
            <person name="Chang Y."/>
            <person name="Desiro A."/>
            <person name="Na H."/>
            <person name="Sandor L."/>
            <person name="Lipzen A."/>
            <person name="Clum A."/>
            <person name="Barry K."/>
            <person name="Grigoriev I.V."/>
            <person name="Martin F.M."/>
            <person name="Stajich J.E."/>
            <person name="Smith M.E."/>
            <person name="Bonito G."/>
            <person name="Spatafora J.W."/>
        </authorList>
    </citation>
    <scope>NUCLEOTIDE SEQUENCE [LARGE SCALE GENOMIC DNA]</scope>
    <source>
        <strain evidence="2 3">AD002</strain>
    </source>
</reference>
<comment type="caution">
    <text evidence="2">The sequence shown here is derived from an EMBL/GenBank/DDBJ whole genome shotgun (WGS) entry which is preliminary data.</text>
</comment>
<name>A0A433QKB7_9FUNG</name>
<keyword evidence="3" id="KW-1185">Reference proteome</keyword>
<dbReference type="Proteomes" id="UP000274822">
    <property type="component" value="Unassembled WGS sequence"/>
</dbReference>
<evidence type="ECO:0000313" key="3">
    <source>
        <dbReference type="Proteomes" id="UP000274822"/>
    </source>
</evidence>
<dbReference type="EMBL" id="RBNJ01004159">
    <property type="protein sequence ID" value="RUS30206.1"/>
    <property type="molecule type" value="Genomic_DNA"/>
</dbReference>
<evidence type="ECO:0008006" key="4">
    <source>
        <dbReference type="Google" id="ProtNLM"/>
    </source>
</evidence>
<dbReference type="InterPro" id="IPR011990">
    <property type="entry name" value="TPR-like_helical_dom_sf"/>
</dbReference>
<organism evidence="2 3">
    <name type="scientific">Jimgerdemannia flammicorona</name>
    <dbReference type="NCBI Taxonomy" id="994334"/>
    <lineage>
        <taxon>Eukaryota</taxon>
        <taxon>Fungi</taxon>
        <taxon>Fungi incertae sedis</taxon>
        <taxon>Mucoromycota</taxon>
        <taxon>Mucoromycotina</taxon>
        <taxon>Endogonomycetes</taxon>
        <taxon>Endogonales</taxon>
        <taxon>Endogonaceae</taxon>
        <taxon>Jimgerdemannia</taxon>
    </lineage>
</organism>
<gene>
    <name evidence="2" type="ORF">BC938DRAFT_479723</name>
</gene>
<accession>A0A433QKB7</accession>
<protein>
    <recommendedName>
        <fullName evidence="4">MalT-like TPR region domain-containing protein</fullName>
    </recommendedName>
</protein>
<dbReference type="InterPro" id="IPR019734">
    <property type="entry name" value="TPR_rpt"/>
</dbReference>
<sequence length="418" mass="46381">MAFVPRLRNLHLLARTRLSPTPTRSHLRRADAEYITNPYASSLTFAVRQSLKLVKYTAITVASLSTLTFTGWQGAHLYIEHFRHPTPPSLSSRARNLLHGAYIREEIAPDLELAVVYLREALRIALEDQSLDEAGDVVLNLMMRLADDEARAGNLRGSLTEYARCWRLMVRCGDPVSVRRAAEVAKKLGDLYIRLGEYANAEEVLAWGIHAVTNQATLSEASAKTTQPPSHTSDDDLLVTIQISLANLYATQRNFPYALPLYLQSLKSVQERLKTPASSATGVSWKCLQAIIQLHLSEVLYGMRKIDEAMGWAQRALEIAQKGKGDRDCDECAGAVLNNLGMMLELQGHTDQAVLHYEHAVSQALAAGDSLGEMESRENLDRLRRVLEERKRAEAEASSTTINQKVADTIPATRGKPA</sequence>
<proteinExistence type="predicted"/>
<dbReference type="PANTHER" id="PTHR28142">
    <property type="entry name" value="MITOCHONDRIAL INNER MEMBRANE I-AAA PROTEASE SUPERCOMPLEX SUBUNIT MGR3-RELATED"/>
    <property type="match status" value="1"/>
</dbReference>
<dbReference type="InterPro" id="IPR040201">
    <property type="entry name" value="Mrg3-like"/>
</dbReference>
<dbReference type="Pfam" id="PF13424">
    <property type="entry name" value="TPR_12"/>
    <property type="match status" value="1"/>
</dbReference>
<dbReference type="Gene3D" id="1.25.40.10">
    <property type="entry name" value="Tetratricopeptide repeat domain"/>
    <property type="match status" value="2"/>
</dbReference>
<dbReference type="AlphaFoldDB" id="A0A433QKB7"/>
<feature type="region of interest" description="Disordered" evidence="1">
    <location>
        <begin position="392"/>
        <end position="418"/>
    </location>
</feature>
<dbReference type="SMART" id="SM00028">
    <property type="entry name" value="TPR"/>
    <property type="match status" value="4"/>
</dbReference>
<evidence type="ECO:0000256" key="1">
    <source>
        <dbReference type="SAM" id="MobiDB-lite"/>
    </source>
</evidence>
<dbReference type="PANTHER" id="PTHR28142:SF1">
    <property type="entry name" value="MITOCHONDRIAL INNER MEMBRANE I-AAA PROTEASE SUPERCOMPLEX SUBUNIT MGR3-RELATED"/>
    <property type="match status" value="1"/>
</dbReference>